<feature type="region of interest" description="Disordered" evidence="1">
    <location>
        <begin position="1"/>
        <end position="31"/>
    </location>
</feature>
<feature type="compositionally biased region" description="Polar residues" evidence="1">
    <location>
        <begin position="13"/>
        <end position="24"/>
    </location>
</feature>
<dbReference type="AlphaFoldDB" id="A0A9D7SGM6"/>
<reference evidence="2" key="1">
    <citation type="submission" date="2020-10" db="EMBL/GenBank/DDBJ databases">
        <title>Connecting structure to function with the recovery of over 1000 high-quality activated sludge metagenome-assembled genomes encoding full-length rRNA genes using long-read sequencing.</title>
        <authorList>
            <person name="Singleton C.M."/>
            <person name="Petriglieri F."/>
            <person name="Kristensen J.M."/>
            <person name="Kirkegaard R.H."/>
            <person name="Michaelsen T.Y."/>
            <person name="Andersen M.H."/>
            <person name="Karst S.M."/>
            <person name="Dueholm M.S."/>
            <person name="Nielsen P.H."/>
            <person name="Albertsen M."/>
        </authorList>
    </citation>
    <scope>NUCLEOTIDE SEQUENCE</scope>
    <source>
        <strain evidence="2">Skiv_18-Q3-R9-52_MAXAC.067</strain>
    </source>
</reference>
<proteinExistence type="predicted"/>
<dbReference type="EMBL" id="JADKIO010000005">
    <property type="protein sequence ID" value="MBK9796305.1"/>
    <property type="molecule type" value="Genomic_DNA"/>
</dbReference>
<dbReference type="Proteomes" id="UP000886657">
    <property type="component" value="Unassembled WGS sequence"/>
</dbReference>
<comment type="caution">
    <text evidence="2">The sequence shown here is derived from an EMBL/GenBank/DDBJ whole genome shotgun (WGS) entry which is preliminary data.</text>
</comment>
<evidence type="ECO:0000313" key="2">
    <source>
        <dbReference type="EMBL" id="MBK9796305.1"/>
    </source>
</evidence>
<gene>
    <name evidence="2" type="ORF">IPP58_07380</name>
</gene>
<evidence type="ECO:0000313" key="3">
    <source>
        <dbReference type="Proteomes" id="UP000886657"/>
    </source>
</evidence>
<organism evidence="2 3">
    <name type="scientific">Candidatus Geothrix skivensis</name>
    <dbReference type="NCBI Taxonomy" id="2954439"/>
    <lineage>
        <taxon>Bacteria</taxon>
        <taxon>Pseudomonadati</taxon>
        <taxon>Acidobacteriota</taxon>
        <taxon>Holophagae</taxon>
        <taxon>Holophagales</taxon>
        <taxon>Holophagaceae</taxon>
        <taxon>Geothrix</taxon>
    </lineage>
</organism>
<accession>A0A9D7SGM6</accession>
<name>A0A9D7SGM6_9BACT</name>
<evidence type="ECO:0000256" key="1">
    <source>
        <dbReference type="SAM" id="MobiDB-lite"/>
    </source>
</evidence>
<protein>
    <submittedName>
        <fullName evidence="2">Uncharacterized protein</fullName>
    </submittedName>
</protein>
<sequence length="79" mass="8323">MALAVSAEAVPRTTAQWVSGQSEPPSCCREWPSSQRLSTAARALRASKGASAPSSPSVAAAIQALLEAVQERRHPALRR</sequence>